<name>A0A8K0HFV2_9ROSA</name>
<evidence type="ECO:0000313" key="2">
    <source>
        <dbReference type="EMBL" id="KAF3451338.1"/>
    </source>
</evidence>
<dbReference type="EMBL" id="VOIH02000003">
    <property type="protein sequence ID" value="KAF3451338.1"/>
    <property type="molecule type" value="Genomic_DNA"/>
</dbReference>
<gene>
    <name evidence="2" type="ORF">FNV43_RR07433</name>
</gene>
<accession>A0A8K0HFV2</accession>
<dbReference type="AlphaFoldDB" id="A0A8K0HFV2"/>
<reference evidence="2" key="1">
    <citation type="submission" date="2020-03" db="EMBL/GenBank/DDBJ databases">
        <title>A high-quality chromosome-level genome assembly of a woody plant with both climbing and erect habits, Rhamnella rubrinervis.</title>
        <authorList>
            <person name="Lu Z."/>
            <person name="Yang Y."/>
            <person name="Zhu X."/>
            <person name="Sun Y."/>
        </authorList>
    </citation>
    <scope>NUCLEOTIDE SEQUENCE</scope>
    <source>
        <strain evidence="2">BYM</strain>
        <tissue evidence="2">Leaf</tissue>
    </source>
</reference>
<evidence type="ECO:0000313" key="3">
    <source>
        <dbReference type="Proteomes" id="UP000796880"/>
    </source>
</evidence>
<feature type="region of interest" description="Disordered" evidence="1">
    <location>
        <begin position="58"/>
        <end position="87"/>
    </location>
</feature>
<evidence type="ECO:0000256" key="1">
    <source>
        <dbReference type="SAM" id="MobiDB-lite"/>
    </source>
</evidence>
<comment type="caution">
    <text evidence="2">The sequence shown here is derived from an EMBL/GenBank/DDBJ whole genome shotgun (WGS) entry which is preliminary data.</text>
</comment>
<protein>
    <submittedName>
        <fullName evidence="2">Uncharacterized protein</fullName>
    </submittedName>
</protein>
<sequence length="87" mass="9674">MTNEEEGKLARRVLSALTKCLGNSEAAYFSEKGKTTEKPKTLLEIDDFGNNNLVITEEDPEENSTGSDDFVPFGYLLEPVDPEDFDP</sequence>
<proteinExistence type="predicted"/>
<organism evidence="2 3">
    <name type="scientific">Rhamnella rubrinervis</name>
    <dbReference type="NCBI Taxonomy" id="2594499"/>
    <lineage>
        <taxon>Eukaryota</taxon>
        <taxon>Viridiplantae</taxon>
        <taxon>Streptophyta</taxon>
        <taxon>Embryophyta</taxon>
        <taxon>Tracheophyta</taxon>
        <taxon>Spermatophyta</taxon>
        <taxon>Magnoliopsida</taxon>
        <taxon>eudicotyledons</taxon>
        <taxon>Gunneridae</taxon>
        <taxon>Pentapetalae</taxon>
        <taxon>rosids</taxon>
        <taxon>fabids</taxon>
        <taxon>Rosales</taxon>
        <taxon>Rhamnaceae</taxon>
        <taxon>rhamnoid group</taxon>
        <taxon>Rhamneae</taxon>
        <taxon>Rhamnella</taxon>
    </lineage>
</organism>
<keyword evidence="3" id="KW-1185">Reference proteome</keyword>
<dbReference type="Proteomes" id="UP000796880">
    <property type="component" value="Unassembled WGS sequence"/>
</dbReference>